<keyword evidence="5" id="KW-1185">Reference proteome</keyword>
<reference evidence="4 5" key="1">
    <citation type="submission" date="2018-03" db="EMBL/GenBank/DDBJ databases">
        <title>Genomic Encyclopedia of Archaeal and Bacterial Type Strains, Phase II (KMG-II): from individual species to whole genera.</title>
        <authorList>
            <person name="Goeker M."/>
        </authorList>
    </citation>
    <scope>NUCLEOTIDE SEQUENCE [LARGE SCALE GENOMIC DNA]</scope>
    <source>
        <strain evidence="4 5">DSM 28057</strain>
    </source>
</reference>
<sequence length="949" mass="108877">MKNRRNHSIYVLFLISQFASQFIFAQNKAESSYLDLNGSWSFRIDPYQQGLENKWYEPQSSGDILWDKIDVPGNWDLRNEYAHYVGVAWYQTSFTIPQNWNRKNIKIHFEAVSHDATVWINGKYMGKNNSGFLPFEFDMTSLVQIGQPNYVTVQVDNSKKIGAIWNWGGIRRSVFLSASEGIRLTENHITPLFDYVEKSAEVHFRLKFQNLTDQNLDLLGEIRIKKDGVILKKIPFNQKIAESSAHEFFLKSSLNGNEVFPWHFDSPHLYNSEVIINGSEIPLTVERFGLRKVEVDQSKKQLLLNGETIRVMGFNLVPDDRITGNTLPLWRIKEDVDLMKSAGGNLARLSHLPLPKEVLDYLDERGMMTISEIPLWGFDPLADPKKEIAKEWLTRLIGTQYNHPSIIGWSVGNEIGHYPETFEYVKQSVEFTRTLDSIRLVTAVSHTAQNENDFLIHSDLGLINKYGSDLRAITEIQHRRFPGKVLFYSEYGISQFGEDLNSDFDAKSLINSLRGLPYLVGASLWTFNDYRSNYFGTKEFSENRSWGVVDVYRRKKRAFYSIRKELAPVQDLLAKSTTANSAEITLIPRSPFDLPAYTLRGYRLVWRVKDQNGKVLESGWENLPEITPGSTNLKRSISWETLEAQQLEALILTPQNDQVIEASIDFKSPKEISPLGVFGGRMLQNDIRPKSAQIRIFLSENRTSDFHIARIKIGEEVKQIGPNYENYIDINELEFSTPYELEVLAVNSKGETTVLKRTVEVDPKKVVPPAIRHIQREKNGFYVGYATEVDDFQFRVRYSKERNLGDKSKVITTTNPGLIFIPLEESNALRYFQIQRVKDNYYHSDWSPIYEIFSDHESNPEDPILNGVTIQNGIALIHFQPVKKALGYYLEYREAGTKDSSWKSVTISKSLAEFAFVEGLNLNSNYEFRLSSITSKGKLAGGLILNPTR</sequence>
<dbReference type="InterPro" id="IPR017853">
    <property type="entry name" value="GH"/>
</dbReference>
<dbReference type="AlphaFoldDB" id="A0A2P8DZG8"/>
<dbReference type="SMART" id="SM00060">
    <property type="entry name" value="FN3"/>
    <property type="match status" value="2"/>
</dbReference>
<dbReference type="InterPro" id="IPR051913">
    <property type="entry name" value="GH2_Domain-Containing"/>
</dbReference>
<dbReference type="Proteomes" id="UP000240708">
    <property type="component" value="Unassembled WGS sequence"/>
</dbReference>
<dbReference type="InterPro" id="IPR006103">
    <property type="entry name" value="Glyco_hydro_2_cat"/>
</dbReference>
<dbReference type="GO" id="GO:0004553">
    <property type="term" value="F:hydrolase activity, hydrolyzing O-glycosyl compounds"/>
    <property type="evidence" value="ECO:0007669"/>
    <property type="project" value="InterPro"/>
</dbReference>
<dbReference type="InterPro" id="IPR036116">
    <property type="entry name" value="FN3_sf"/>
</dbReference>
<dbReference type="CDD" id="cd00063">
    <property type="entry name" value="FN3"/>
    <property type="match status" value="1"/>
</dbReference>
<protein>
    <submittedName>
        <fullName evidence="4">Beta-galactosidase</fullName>
    </submittedName>
</protein>
<dbReference type="PROSITE" id="PS50853">
    <property type="entry name" value="FN3"/>
    <property type="match status" value="1"/>
</dbReference>
<evidence type="ECO:0000259" key="3">
    <source>
        <dbReference type="PROSITE" id="PS50853"/>
    </source>
</evidence>
<gene>
    <name evidence="4" type="ORF">CLV48_10981</name>
</gene>
<dbReference type="InterPro" id="IPR006104">
    <property type="entry name" value="Glyco_hydro_2_N"/>
</dbReference>
<comment type="caution">
    <text evidence="4">The sequence shown here is derived from an EMBL/GenBank/DDBJ whole genome shotgun (WGS) entry which is preliminary data.</text>
</comment>
<evidence type="ECO:0000313" key="4">
    <source>
        <dbReference type="EMBL" id="PSL02612.1"/>
    </source>
</evidence>
<feature type="chain" id="PRO_5015186494" evidence="2">
    <location>
        <begin position="26"/>
        <end position="949"/>
    </location>
</feature>
<dbReference type="Gene3D" id="2.60.120.260">
    <property type="entry name" value="Galactose-binding domain-like"/>
    <property type="match status" value="1"/>
</dbReference>
<proteinExistence type="inferred from homology"/>
<dbReference type="SUPFAM" id="SSF51445">
    <property type="entry name" value="(Trans)glycosidases"/>
    <property type="match status" value="1"/>
</dbReference>
<dbReference type="Pfam" id="PF02836">
    <property type="entry name" value="Glyco_hydro_2_C"/>
    <property type="match status" value="1"/>
</dbReference>
<dbReference type="SUPFAM" id="SSF49785">
    <property type="entry name" value="Galactose-binding domain-like"/>
    <property type="match status" value="1"/>
</dbReference>
<feature type="domain" description="Fibronectin type-III" evidence="3">
    <location>
        <begin position="859"/>
        <end position="949"/>
    </location>
</feature>
<dbReference type="Gene3D" id="2.60.40.10">
    <property type="entry name" value="Immunoglobulins"/>
    <property type="match status" value="1"/>
</dbReference>
<evidence type="ECO:0000256" key="1">
    <source>
        <dbReference type="ARBA" id="ARBA00007401"/>
    </source>
</evidence>
<keyword evidence="2" id="KW-0732">Signal</keyword>
<comment type="similarity">
    <text evidence="1">Belongs to the glycosyl hydrolase 2 family.</text>
</comment>
<dbReference type="SUPFAM" id="SSF49265">
    <property type="entry name" value="Fibronectin type III"/>
    <property type="match status" value="1"/>
</dbReference>
<dbReference type="PRINTS" id="PR00132">
    <property type="entry name" value="GLHYDRLASE2"/>
</dbReference>
<dbReference type="OrthoDB" id="857501at2"/>
<evidence type="ECO:0000313" key="5">
    <source>
        <dbReference type="Proteomes" id="UP000240708"/>
    </source>
</evidence>
<organism evidence="4 5">
    <name type="scientific">Cecembia rubra</name>
    <dbReference type="NCBI Taxonomy" id="1485585"/>
    <lineage>
        <taxon>Bacteria</taxon>
        <taxon>Pseudomonadati</taxon>
        <taxon>Bacteroidota</taxon>
        <taxon>Cytophagia</taxon>
        <taxon>Cytophagales</taxon>
        <taxon>Cyclobacteriaceae</taxon>
        <taxon>Cecembia</taxon>
    </lineage>
</organism>
<dbReference type="InterPro" id="IPR008979">
    <property type="entry name" value="Galactose-bd-like_sf"/>
</dbReference>
<feature type="signal peptide" evidence="2">
    <location>
        <begin position="1"/>
        <end position="25"/>
    </location>
</feature>
<dbReference type="EMBL" id="PYGF01000009">
    <property type="protein sequence ID" value="PSL02612.1"/>
    <property type="molecule type" value="Genomic_DNA"/>
</dbReference>
<accession>A0A2P8DZG8</accession>
<dbReference type="InterPro" id="IPR003961">
    <property type="entry name" value="FN3_dom"/>
</dbReference>
<name>A0A2P8DZG8_9BACT</name>
<dbReference type="InterPro" id="IPR013783">
    <property type="entry name" value="Ig-like_fold"/>
</dbReference>
<dbReference type="GO" id="GO:0005975">
    <property type="term" value="P:carbohydrate metabolic process"/>
    <property type="evidence" value="ECO:0007669"/>
    <property type="project" value="InterPro"/>
</dbReference>
<dbReference type="Gene3D" id="3.20.20.80">
    <property type="entry name" value="Glycosidases"/>
    <property type="match status" value="1"/>
</dbReference>
<dbReference type="PANTHER" id="PTHR42732:SF1">
    <property type="entry name" value="BETA-MANNOSIDASE"/>
    <property type="match status" value="1"/>
</dbReference>
<dbReference type="Pfam" id="PF02837">
    <property type="entry name" value="Glyco_hydro_2_N"/>
    <property type="match status" value="1"/>
</dbReference>
<dbReference type="PANTHER" id="PTHR42732">
    <property type="entry name" value="BETA-GALACTOSIDASE"/>
    <property type="match status" value="1"/>
</dbReference>
<evidence type="ECO:0000256" key="2">
    <source>
        <dbReference type="SAM" id="SignalP"/>
    </source>
</evidence>
<dbReference type="RefSeq" id="WP_106568168.1">
    <property type="nucleotide sequence ID" value="NZ_JAUVYL010000003.1"/>
</dbReference>
<dbReference type="InterPro" id="IPR006101">
    <property type="entry name" value="Glyco_hydro_2"/>
</dbReference>